<dbReference type="AlphaFoldDB" id="A0A444U183"/>
<keyword evidence="5" id="KW-0732">Signal</keyword>
<gene>
    <name evidence="6" type="ORF">EOD39_9320</name>
</gene>
<evidence type="ECO:0000313" key="6">
    <source>
        <dbReference type="EMBL" id="RXM28910.1"/>
    </source>
</evidence>
<organism evidence="6 7">
    <name type="scientific">Acipenser ruthenus</name>
    <name type="common">Sterlet sturgeon</name>
    <dbReference type="NCBI Taxonomy" id="7906"/>
    <lineage>
        <taxon>Eukaryota</taxon>
        <taxon>Metazoa</taxon>
        <taxon>Chordata</taxon>
        <taxon>Craniata</taxon>
        <taxon>Vertebrata</taxon>
        <taxon>Euteleostomi</taxon>
        <taxon>Actinopterygii</taxon>
        <taxon>Chondrostei</taxon>
        <taxon>Acipenseriformes</taxon>
        <taxon>Acipenseridae</taxon>
        <taxon>Acipenser</taxon>
    </lineage>
</organism>
<dbReference type="PANTHER" id="PTHR10353">
    <property type="entry name" value="GLYCOSYL HYDROLASE"/>
    <property type="match status" value="1"/>
</dbReference>
<dbReference type="PROSITE" id="PS51257">
    <property type="entry name" value="PROKAR_LIPOPROTEIN"/>
    <property type="match status" value="1"/>
</dbReference>
<proteinExistence type="inferred from homology"/>
<feature type="chain" id="PRO_5019354056" evidence="5">
    <location>
        <begin position="26"/>
        <end position="361"/>
    </location>
</feature>
<dbReference type="Gene3D" id="3.20.20.80">
    <property type="entry name" value="Glycosidases"/>
    <property type="match status" value="1"/>
</dbReference>
<evidence type="ECO:0000256" key="2">
    <source>
        <dbReference type="ARBA" id="ARBA00022801"/>
    </source>
</evidence>
<evidence type="ECO:0000256" key="3">
    <source>
        <dbReference type="ARBA" id="ARBA00023295"/>
    </source>
</evidence>
<keyword evidence="7" id="KW-1185">Reference proteome</keyword>
<keyword evidence="3" id="KW-0326">Glycosidase</keyword>
<dbReference type="GO" id="GO:0008422">
    <property type="term" value="F:beta-glucosidase activity"/>
    <property type="evidence" value="ECO:0007669"/>
    <property type="project" value="TreeGrafter"/>
</dbReference>
<dbReference type="EMBL" id="SCEB01215566">
    <property type="protein sequence ID" value="RXM28910.1"/>
    <property type="molecule type" value="Genomic_DNA"/>
</dbReference>
<keyword evidence="2 6" id="KW-0378">Hydrolase</keyword>
<comment type="caution">
    <text evidence="6">The sequence shown here is derived from an EMBL/GenBank/DDBJ whole genome shotgun (WGS) entry which is preliminary data.</text>
</comment>
<feature type="signal peptide" evidence="5">
    <location>
        <begin position="1"/>
        <end position="25"/>
    </location>
</feature>
<dbReference type="SUPFAM" id="SSF51445">
    <property type="entry name" value="(Trans)glycosidases"/>
    <property type="match status" value="1"/>
</dbReference>
<dbReference type="InterPro" id="IPR017853">
    <property type="entry name" value="GH"/>
</dbReference>
<name>A0A444U183_ACIRT</name>
<dbReference type="GO" id="GO:0005975">
    <property type="term" value="P:carbohydrate metabolic process"/>
    <property type="evidence" value="ECO:0007669"/>
    <property type="project" value="InterPro"/>
</dbReference>
<evidence type="ECO:0000256" key="4">
    <source>
        <dbReference type="RuleBase" id="RU003690"/>
    </source>
</evidence>
<sequence length="361" mass="40277">MKTTVCKMFLILLFTCACLWNTVQTSPNLLFIAGPLTNSLVNELNKGELAIQSLDSIAKETASAGEQPYVCKETLPQSARDYFIHLHSRGVTHFKVFLSWSRLLPAGTTASPDLNTVECYKALFRQLSSSNLRPLVVLHQAGIPEVLISQHGGWENEILAHLFENYAEFAFSAFGDFADTWITFSDLYGLVEQSDTEDSESLRPSALKNLILAHQKVYRLYHQLFTAKEKMHYKERKTNLSSFFVRPKDSNVDKVTAAEVTSVYLMVRHGHSYRSANCGTTLYCTVFPESDIARKMPCGCTKCAAIVTDVLAPVSVEKCLGDLNSKMIETESDLKVDTRPFFSVDSDASNHGNTKLFSLAI</sequence>
<evidence type="ECO:0000313" key="7">
    <source>
        <dbReference type="Proteomes" id="UP000289886"/>
    </source>
</evidence>
<comment type="similarity">
    <text evidence="1 4">Belongs to the glycosyl hydrolase 1 family.</text>
</comment>
<accession>A0A444U183</accession>
<dbReference type="PANTHER" id="PTHR10353:SF36">
    <property type="entry name" value="LP05116P"/>
    <property type="match status" value="1"/>
</dbReference>
<dbReference type="Proteomes" id="UP000289886">
    <property type="component" value="Unassembled WGS sequence"/>
</dbReference>
<protein>
    <submittedName>
        <fullName evidence="6">Lactase-phlorizin hydrolase</fullName>
    </submittedName>
</protein>
<dbReference type="Pfam" id="PF00232">
    <property type="entry name" value="Glyco_hydro_1"/>
    <property type="match status" value="1"/>
</dbReference>
<reference evidence="6 7" key="1">
    <citation type="submission" date="2019-01" db="EMBL/GenBank/DDBJ databases">
        <title>Draft Genome and Complete Hox-Cluster Characterization of the Sterlet Sturgeon (Acipenser ruthenus).</title>
        <authorList>
            <person name="Wei Q."/>
        </authorList>
    </citation>
    <scope>NUCLEOTIDE SEQUENCE [LARGE SCALE GENOMIC DNA]</scope>
    <source>
        <strain evidence="6">WHYD16114868_AA</strain>
        <tissue evidence="6">Blood</tissue>
    </source>
</reference>
<evidence type="ECO:0000256" key="5">
    <source>
        <dbReference type="SAM" id="SignalP"/>
    </source>
</evidence>
<dbReference type="InterPro" id="IPR001360">
    <property type="entry name" value="Glyco_hydro_1"/>
</dbReference>
<evidence type="ECO:0000256" key="1">
    <source>
        <dbReference type="ARBA" id="ARBA00010838"/>
    </source>
</evidence>